<reference evidence="3 4" key="1">
    <citation type="journal article" date="2015" name="Genome Announc.">
        <title>Expanding the biotechnology potential of lactobacilli through comparative genomics of 213 strains and associated genera.</title>
        <authorList>
            <person name="Sun Z."/>
            <person name="Harris H.M."/>
            <person name="McCann A."/>
            <person name="Guo C."/>
            <person name="Argimon S."/>
            <person name="Zhang W."/>
            <person name="Yang X."/>
            <person name="Jeffery I.B."/>
            <person name="Cooney J.C."/>
            <person name="Kagawa T.F."/>
            <person name="Liu W."/>
            <person name="Song Y."/>
            <person name="Salvetti E."/>
            <person name="Wrobel A."/>
            <person name="Rasinkangas P."/>
            <person name="Parkhill J."/>
            <person name="Rea M.C."/>
            <person name="O'Sullivan O."/>
            <person name="Ritari J."/>
            <person name="Douillard F.P."/>
            <person name="Paul Ross R."/>
            <person name="Yang R."/>
            <person name="Briner A.E."/>
            <person name="Felis G.E."/>
            <person name="de Vos W.M."/>
            <person name="Barrangou R."/>
            <person name="Klaenhammer T.R."/>
            <person name="Caufield P.W."/>
            <person name="Cui Y."/>
            <person name="Zhang H."/>
            <person name="O'Toole P.W."/>
        </authorList>
    </citation>
    <scope>NUCLEOTIDE SEQUENCE [LARGE SCALE GENOMIC DNA]</scope>
    <source>
        <strain evidence="3 4">DSM 20690</strain>
    </source>
</reference>
<dbReference type="Pfam" id="PF17881">
    <property type="entry name" value="TseB"/>
    <property type="match status" value="1"/>
</dbReference>
<proteinExistence type="predicted"/>
<dbReference type="SUPFAM" id="SSF54403">
    <property type="entry name" value="Cystatin/monellin"/>
    <property type="match status" value="2"/>
</dbReference>
<evidence type="ECO:0000259" key="2">
    <source>
        <dbReference type="Pfam" id="PF17881"/>
    </source>
</evidence>
<dbReference type="Proteomes" id="UP000051565">
    <property type="component" value="Unassembled WGS sequence"/>
</dbReference>
<gene>
    <name evidence="3" type="ORF">IV52_GL000422</name>
</gene>
<dbReference type="OrthoDB" id="2242521at2"/>
<dbReference type="AlphaFoldDB" id="A0A0R2JPE4"/>
<feature type="domain" description="PepSY" evidence="1">
    <location>
        <begin position="105"/>
        <end position="162"/>
    </location>
</feature>
<organism evidence="3 4">
    <name type="scientific">Fructilactobacillus lindneri DSM 20690 = JCM 11027</name>
    <dbReference type="NCBI Taxonomy" id="1122148"/>
    <lineage>
        <taxon>Bacteria</taxon>
        <taxon>Bacillati</taxon>
        <taxon>Bacillota</taxon>
        <taxon>Bacilli</taxon>
        <taxon>Lactobacillales</taxon>
        <taxon>Lactobacillaceae</taxon>
        <taxon>Fructilactobacillus</taxon>
    </lineage>
</organism>
<dbReference type="STRING" id="53444.AYR59_05555"/>
<evidence type="ECO:0000313" key="4">
    <source>
        <dbReference type="Proteomes" id="UP000051565"/>
    </source>
</evidence>
<dbReference type="InterPro" id="IPR025711">
    <property type="entry name" value="PepSY"/>
</dbReference>
<dbReference type="PATRIC" id="fig|1122148.6.peg.441"/>
<dbReference type="EMBL" id="JQBT01000032">
    <property type="protein sequence ID" value="KRN79017.1"/>
    <property type="molecule type" value="Genomic_DNA"/>
</dbReference>
<feature type="domain" description="Cell wall elongation regulator TseB-like" evidence="2">
    <location>
        <begin position="47"/>
        <end position="89"/>
    </location>
</feature>
<dbReference type="InterPro" id="IPR041401">
    <property type="entry name" value="TseB-like_dom"/>
</dbReference>
<evidence type="ECO:0000259" key="1">
    <source>
        <dbReference type="Pfam" id="PF03413"/>
    </source>
</evidence>
<accession>A0A0R2JPE4</accession>
<evidence type="ECO:0000313" key="3">
    <source>
        <dbReference type="EMBL" id="KRN79017.1"/>
    </source>
</evidence>
<dbReference type="Pfam" id="PF03413">
    <property type="entry name" value="PepSY"/>
    <property type="match status" value="1"/>
</dbReference>
<dbReference type="InterPro" id="IPR046350">
    <property type="entry name" value="Cystatin_sf"/>
</dbReference>
<name>A0A0R2JPE4_9LACO</name>
<dbReference type="Gene3D" id="3.10.450.40">
    <property type="match status" value="2"/>
</dbReference>
<dbReference type="RefSeq" id="WP_054646190.1">
    <property type="nucleotide sequence ID" value="NZ_FUXS01000001.1"/>
</dbReference>
<comment type="caution">
    <text evidence="3">The sequence shown here is derived from an EMBL/GenBank/DDBJ whole genome shotgun (WGS) entry which is preliminary data.</text>
</comment>
<protein>
    <submittedName>
        <fullName evidence="3">Uncharacterized protein</fullName>
    </submittedName>
</protein>
<sequence length="167" mass="19309">MRKKWIRRKKLMKIFEILVIFLIFLLIMAVMIIHQAKEPQIKTKRTTINLVEKHAKFHGINEFYTSNLGKTYYSVSGYNQDGKPAYAIVSKNWENIQVIKHDDGISSNKAKNIALDGNKNKKVTNVGLSLLKNKPVWIVSMSSKDHHMSYSIINFYNGRVISKINNI</sequence>
<keyword evidence="4" id="KW-1185">Reference proteome</keyword>